<accession>A0A437S5S5</accession>
<dbReference type="AlphaFoldDB" id="A0A437S5S5"/>
<keyword evidence="2" id="KW-1185">Reference proteome</keyword>
<dbReference type="Pfam" id="PF20316">
    <property type="entry name" value="DUF6612"/>
    <property type="match status" value="1"/>
</dbReference>
<dbReference type="Proteomes" id="UP000288812">
    <property type="component" value="Unassembled WGS sequence"/>
</dbReference>
<sequence>MKKLLQKNYVLLLVVAVLSFGLVACSEGNNELSTAEVLENYSEASKVITSGKMNTEIFVATNVAGQGSEITMTSNIEFTTEPIAMKIDSTVGGNGSEIKTTSYMDDKIMYTQVPGSETWQKVELSSLGLDLETLTNSFSSEETLNLLKENEKDIKVTKEGEDYILTYSGNGDSIKAVIKQMSSAMAPEMSQLFDNMTINSFDYKVVIDSKTFLQKNVDTNVEMVMNIEGQEMTMNQEQKVTFENLNNVKEVIIPEEVKK</sequence>
<dbReference type="PROSITE" id="PS51257">
    <property type="entry name" value="PROKAR_LIPOPROTEIN"/>
    <property type="match status" value="1"/>
</dbReference>
<organism evidence="1 2">
    <name type="scientific">Anaerosphaera multitolerans</name>
    <dbReference type="NCBI Taxonomy" id="2487351"/>
    <lineage>
        <taxon>Bacteria</taxon>
        <taxon>Bacillati</taxon>
        <taxon>Bacillota</taxon>
        <taxon>Tissierellia</taxon>
        <taxon>Tissierellales</taxon>
        <taxon>Peptoniphilaceae</taxon>
        <taxon>Anaerosphaera</taxon>
    </lineage>
</organism>
<reference evidence="1 2" key="1">
    <citation type="submission" date="2018-11" db="EMBL/GenBank/DDBJ databases">
        <title>Genome sequencing and assembly of Anaerosphaera sp. nov., GS7-6-2.</title>
        <authorList>
            <person name="Rettenmaier R."/>
            <person name="Liebl W."/>
            <person name="Zverlov V."/>
        </authorList>
    </citation>
    <scope>NUCLEOTIDE SEQUENCE [LARGE SCALE GENOMIC DNA]</scope>
    <source>
        <strain evidence="1 2">GS7-6-2</strain>
    </source>
</reference>
<comment type="caution">
    <text evidence="1">The sequence shown here is derived from an EMBL/GenBank/DDBJ whole genome shotgun (WGS) entry which is preliminary data.</text>
</comment>
<dbReference type="Gene3D" id="2.50.20.20">
    <property type="match status" value="1"/>
</dbReference>
<dbReference type="EMBL" id="RLIH01000010">
    <property type="protein sequence ID" value="RVU54402.1"/>
    <property type="molecule type" value="Genomic_DNA"/>
</dbReference>
<protein>
    <recommendedName>
        <fullName evidence="3">LppX_LprAFG lipoprotein</fullName>
    </recommendedName>
</protein>
<dbReference type="InterPro" id="IPR046720">
    <property type="entry name" value="DUF6612"/>
</dbReference>
<dbReference type="OrthoDB" id="1957331at2"/>
<gene>
    <name evidence="1" type="ORF">EF514_07345</name>
</gene>
<evidence type="ECO:0000313" key="2">
    <source>
        <dbReference type="Proteomes" id="UP000288812"/>
    </source>
</evidence>
<name>A0A437S5S5_9FIRM</name>
<dbReference type="RefSeq" id="WP_127724785.1">
    <property type="nucleotide sequence ID" value="NZ_RLIH01000010.1"/>
</dbReference>
<evidence type="ECO:0000313" key="1">
    <source>
        <dbReference type="EMBL" id="RVU54402.1"/>
    </source>
</evidence>
<proteinExistence type="predicted"/>
<evidence type="ECO:0008006" key="3">
    <source>
        <dbReference type="Google" id="ProtNLM"/>
    </source>
</evidence>